<sequence length="405" mass="41977">MNDTPRNDAAAAAARDEGSLSASSARPSDEMLPFLNNFHDIFTTLGVVILMAGLVVGAGQIMSGLEFTEESFSWQATLIGLIAGIAVVLWGISAILVGRQRRILPGIVLSAGFIGAAAIVLVWGYAQFLIHGLGINEAMLESRFNGMDDMEFGREAVQAGLAQLPISLRILPVVIGLSALVPAILYYTAFRLPFAGGLVGVGLAATAVLTLFTLDPYTTGIYLPSVMVAAGGALLLAGIVFDMRDPGRETRLAGTAFWLHFFAAPILLSAVLNVTRLGWTFDEADFANPENTNLLAALAADNGNATQLAIVALTVIAIFALVSLLINRRALIVSGLLTAGISIGVIVNASGLGVGGVIAVTLLVLGGIVVLLGAAWNPVRSVLLAPFPRSGPLARLFPPASGVVG</sequence>
<evidence type="ECO:0000256" key="2">
    <source>
        <dbReference type="SAM" id="Phobius"/>
    </source>
</evidence>
<evidence type="ECO:0000313" key="3">
    <source>
        <dbReference type="EMBL" id="MEE2566724.1"/>
    </source>
</evidence>
<dbReference type="Proteomes" id="UP001310692">
    <property type="component" value="Unassembled WGS sequence"/>
</dbReference>
<feature type="transmembrane region" description="Helical" evidence="2">
    <location>
        <begin position="308"/>
        <end position="326"/>
    </location>
</feature>
<organism evidence="3 4">
    <name type="scientific">Hyphobacterium marinum</name>
    <dbReference type="NCBI Taxonomy" id="3116574"/>
    <lineage>
        <taxon>Bacteria</taxon>
        <taxon>Pseudomonadati</taxon>
        <taxon>Pseudomonadota</taxon>
        <taxon>Alphaproteobacteria</taxon>
        <taxon>Maricaulales</taxon>
        <taxon>Maricaulaceae</taxon>
        <taxon>Hyphobacterium</taxon>
    </lineage>
</organism>
<evidence type="ECO:0000256" key="1">
    <source>
        <dbReference type="SAM" id="MobiDB-lite"/>
    </source>
</evidence>
<feature type="region of interest" description="Disordered" evidence="1">
    <location>
        <begin position="1"/>
        <end position="24"/>
    </location>
</feature>
<protein>
    <submittedName>
        <fullName evidence="3">Uncharacterized protein</fullName>
    </submittedName>
</protein>
<comment type="caution">
    <text evidence="3">The sequence shown here is derived from an EMBL/GenBank/DDBJ whole genome shotgun (WGS) entry which is preliminary data.</text>
</comment>
<dbReference type="RefSeq" id="WP_330196275.1">
    <property type="nucleotide sequence ID" value="NZ_JAZDRO010000003.1"/>
</dbReference>
<keyword evidence="2" id="KW-1133">Transmembrane helix</keyword>
<feature type="transmembrane region" description="Helical" evidence="2">
    <location>
        <begin position="74"/>
        <end position="96"/>
    </location>
</feature>
<accession>A0ABU7LYV9</accession>
<feature type="transmembrane region" description="Helical" evidence="2">
    <location>
        <begin position="357"/>
        <end position="379"/>
    </location>
</feature>
<feature type="transmembrane region" description="Helical" evidence="2">
    <location>
        <begin position="220"/>
        <end position="240"/>
    </location>
</feature>
<feature type="transmembrane region" description="Helical" evidence="2">
    <location>
        <begin position="252"/>
        <end position="272"/>
    </location>
</feature>
<feature type="transmembrane region" description="Helical" evidence="2">
    <location>
        <begin position="103"/>
        <end position="126"/>
    </location>
</feature>
<feature type="transmembrane region" description="Helical" evidence="2">
    <location>
        <begin position="331"/>
        <end position="351"/>
    </location>
</feature>
<feature type="transmembrane region" description="Helical" evidence="2">
    <location>
        <begin position="41"/>
        <end position="62"/>
    </location>
</feature>
<gene>
    <name evidence="3" type="ORF">V0U35_08535</name>
</gene>
<reference evidence="3 4" key="1">
    <citation type="submission" date="2024-01" db="EMBL/GenBank/DDBJ databases">
        <title>Hyphobacterium bacterium isolated from marine sediment.</title>
        <authorList>
            <person name="Zhao S."/>
        </authorList>
    </citation>
    <scope>NUCLEOTIDE SEQUENCE [LARGE SCALE GENOMIC DNA]</scope>
    <source>
        <strain evidence="3 4">Y60-23</strain>
    </source>
</reference>
<name>A0ABU7LYV9_9PROT</name>
<proteinExistence type="predicted"/>
<dbReference type="EMBL" id="JAZDRO010000003">
    <property type="protein sequence ID" value="MEE2566724.1"/>
    <property type="molecule type" value="Genomic_DNA"/>
</dbReference>
<keyword evidence="2" id="KW-0812">Transmembrane</keyword>
<keyword evidence="2" id="KW-0472">Membrane</keyword>
<feature type="transmembrane region" description="Helical" evidence="2">
    <location>
        <begin position="166"/>
        <end position="187"/>
    </location>
</feature>
<keyword evidence="4" id="KW-1185">Reference proteome</keyword>
<evidence type="ECO:0000313" key="4">
    <source>
        <dbReference type="Proteomes" id="UP001310692"/>
    </source>
</evidence>
<feature type="transmembrane region" description="Helical" evidence="2">
    <location>
        <begin position="194"/>
        <end position="214"/>
    </location>
</feature>